<dbReference type="AlphaFoldDB" id="A0A0D1ZRI2"/>
<dbReference type="HOGENOM" id="CLU_036506_0_0_1"/>
<dbReference type="Proteomes" id="UP000054302">
    <property type="component" value="Unassembled WGS sequence"/>
</dbReference>
<sequence length="427" mass="46695">MADIRAETSSLKPQFFVTRQNGAMVPLIAMDELPHHIQIRNLSRTLSTWDTAGMTGIGVAPSRHEYYIVDAINNSIPPFARSTQQKEPSVETTTLPIRSPQSPARPTAVLRRDIKEHNLESLAEEGRAYGVEDQTASEVDTPISTSSLIDFDIPMSSPSPTETSPTISVGSSAVNVARPHGKKTHCAYWMRKGECDFAQTGCIYKHEMPTDLAGLHAVGLQDLPKWYRERYGKGSLLVGNGHSRLSHGIHDMNWRRGSGLQEMSRASSRQSYISNRYSTASTPSTNNRGRKADNRTAESSADERVDVEDDKQTNLAQDKRELIRRHEEALNAAARKRDEDAFRKGNLMMTGWAHPSLRPVFSRRGRALHLRREVKDGKKDGSAKVAAGSAKVAAGSASSSRTTTQGKAGSADGEAKKAKGTSSGSSK</sequence>
<gene>
    <name evidence="4" type="ORF">PV10_00381</name>
</gene>
<feature type="compositionally biased region" description="Basic and acidic residues" evidence="2">
    <location>
        <begin position="290"/>
        <end position="304"/>
    </location>
</feature>
<evidence type="ECO:0000313" key="5">
    <source>
        <dbReference type="Proteomes" id="UP000054302"/>
    </source>
</evidence>
<feature type="domain" description="C3H1-type" evidence="3">
    <location>
        <begin position="181"/>
        <end position="209"/>
    </location>
</feature>
<organism evidence="4 5">
    <name type="scientific">Exophiala mesophila</name>
    <name type="common">Black yeast-like fungus</name>
    <dbReference type="NCBI Taxonomy" id="212818"/>
    <lineage>
        <taxon>Eukaryota</taxon>
        <taxon>Fungi</taxon>
        <taxon>Dikarya</taxon>
        <taxon>Ascomycota</taxon>
        <taxon>Pezizomycotina</taxon>
        <taxon>Eurotiomycetes</taxon>
        <taxon>Chaetothyriomycetidae</taxon>
        <taxon>Chaetothyriales</taxon>
        <taxon>Herpotrichiellaceae</taxon>
        <taxon>Exophiala</taxon>
    </lineage>
</organism>
<evidence type="ECO:0000313" key="4">
    <source>
        <dbReference type="EMBL" id="KIV96529.1"/>
    </source>
</evidence>
<proteinExistence type="predicted"/>
<reference evidence="4 5" key="1">
    <citation type="submission" date="2015-01" db="EMBL/GenBank/DDBJ databases">
        <title>The Genome Sequence of Exophiala mesophila CBS40295.</title>
        <authorList>
            <consortium name="The Broad Institute Genomics Platform"/>
            <person name="Cuomo C."/>
            <person name="de Hoog S."/>
            <person name="Gorbushina A."/>
            <person name="Stielow B."/>
            <person name="Teixiera M."/>
            <person name="Abouelleil A."/>
            <person name="Chapman S.B."/>
            <person name="Priest M."/>
            <person name="Young S.K."/>
            <person name="Wortman J."/>
            <person name="Nusbaum C."/>
            <person name="Birren B."/>
        </authorList>
    </citation>
    <scope>NUCLEOTIDE SEQUENCE [LARGE SCALE GENOMIC DNA]</scope>
    <source>
        <strain evidence="4 5">CBS 40295</strain>
    </source>
</reference>
<keyword evidence="1" id="KW-0479">Metal-binding</keyword>
<evidence type="ECO:0000256" key="1">
    <source>
        <dbReference type="PROSITE-ProRule" id="PRU00723"/>
    </source>
</evidence>
<feature type="compositionally biased region" description="Polar residues" evidence="2">
    <location>
        <begin position="79"/>
        <end position="104"/>
    </location>
</feature>
<name>A0A0D1ZRI2_EXOME</name>
<feature type="compositionally biased region" description="Basic and acidic residues" evidence="2">
    <location>
        <begin position="372"/>
        <end position="382"/>
    </location>
</feature>
<feature type="compositionally biased region" description="Polar residues" evidence="2">
    <location>
        <begin position="264"/>
        <end position="287"/>
    </location>
</feature>
<dbReference type="RefSeq" id="XP_016228103.1">
    <property type="nucleotide sequence ID" value="XM_016364454.1"/>
</dbReference>
<keyword evidence="1" id="KW-0863">Zinc-finger</keyword>
<dbReference type="OMA" id="TRQNGAM"/>
<dbReference type="STRING" id="212818.A0A0D1ZRI2"/>
<evidence type="ECO:0000259" key="3">
    <source>
        <dbReference type="PROSITE" id="PS50103"/>
    </source>
</evidence>
<feature type="region of interest" description="Disordered" evidence="2">
    <location>
        <begin position="260"/>
        <end position="322"/>
    </location>
</feature>
<feature type="region of interest" description="Disordered" evidence="2">
    <location>
        <begin position="79"/>
        <end position="107"/>
    </location>
</feature>
<evidence type="ECO:0000256" key="2">
    <source>
        <dbReference type="SAM" id="MobiDB-lite"/>
    </source>
</evidence>
<feature type="compositionally biased region" description="Low complexity" evidence="2">
    <location>
        <begin position="156"/>
        <end position="168"/>
    </location>
</feature>
<dbReference type="EMBL" id="KN847520">
    <property type="protein sequence ID" value="KIV96529.1"/>
    <property type="molecule type" value="Genomic_DNA"/>
</dbReference>
<feature type="region of interest" description="Disordered" evidence="2">
    <location>
        <begin position="372"/>
        <end position="427"/>
    </location>
</feature>
<protein>
    <recommendedName>
        <fullName evidence="3">C3H1-type domain-containing protein</fullName>
    </recommendedName>
</protein>
<feature type="region of interest" description="Disordered" evidence="2">
    <location>
        <begin position="149"/>
        <end position="170"/>
    </location>
</feature>
<dbReference type="VEuPathDB" id="FungiDB:PV10_00381"/>
<keyword evidence="5" id="KW-1185">Reference proteome</keyword>
<dbReference type="OrthoDB" id="5355510at2759"/>
<dbReference type="InterPro" id="IPR000571">
    <property type="entry name" value="Znf_CCCH"/>
</dbReference>
<dbReference type="GeneID" id="27318226"/>
<feature type="zinc finger region" description="C3H1-type" evidence="1">
    <location>
        <begin position="181"/>
        <end position="209"/>
    </location>
</feature>
<accession>A0A0D1ZRI2</accession>
<keyword evidence="1" id="KW-0862">Zinc</keyword>
<feature type="compositionally biased region" description="Low complexity" evidence="2">
    <location>
        <begin position="383"/>
        <end position="404"/>
    </location>
</feature>
<dbReference type="PROSITE" id="PS50103">
    <property type="entry name" value="ZF_C3H1"/>
    <property type="match status" value="1"/>
</dbReference>
<dbReference type="GO" id="GO:0008270">
    <property type="term" value="F:zinc ion binding"/>
    <property type="evidence" value="ECO:0007669"/>
    <property type="project" value="UniProtKB-KW"/>
</dbReference>